<evidence type="ECO:0000256" key="1">
    <source>
        <dbReference type="ARBA" id="ARBA00004141"/>
    </source>
</evidence>
<proteinExistence type="predicted"/>
<feature type="compositionally biased region" description="Basic and acidic residues" evidence="5">
    <location>
        <begin position="1"/>
        <end position="12"/>
    </location>
</feature>
<name>A0A2T0B2G6_9CLOT</name>
<reference evidence="8 9" key="1">
    <citation type="submission" date="2018-03" db="EMBL/GenBank/DDBJ databases">
        <title>Genome sequence of Clostridium liquoris DSM 100320.</title>
        <authorList>
            <person name="Poehlein A."/>
            <person name="Daniel R."/>
        </authorList>
    </citation>
    <scope>NUCLEOTIDE SEQUENCE [LARGE SCALE GENOMIC DNA]</scope>
    <source>
        <strain evidence="8 9">DSM 100320</strain>
    </source>
</reference>
<comment type="subcellular location">
    <subcellularLocation>
        <location evidence="1">Membrane</location>
        <topology evidence="1">Multi-pass membrane protein</topology>
    </subcellularLocation>
</comment>
<evidence type="ECO:0000313" key="9">
    <source>
        <dbReference type="Proteomes" id="UP000239706"/>
    </source>
</evidence>
<dbReference type="AlphaFoldDB" id="A0A2T0B2G6"/>
<feature type="transmembrane region" description="Helical" evidence="6">
    <location>
        <begin position="86"/>
        <end position="105"/>
    </location>
</feature>
<evidence type="ECO:0000313" key="8">
    <source>
        <dbReference type="EMBL" id="PRR78056.1"/>
    </source>
</evidence>
<feature type="transmembrane region" description="Helical" evidence="6">
    <location>
        <begin position="49"/>
        <end position="74"/>
    </location>
</feature>
<organism evidence="8 9">
    <name type="scientific">Clostridium liquoris</name>
    <dbReference type="NCBI Taxonomy" id="1289519"/>
    <lineage>
        <taxon>Bacteria</taxon>
        <taxon>Bacillati</taxon>
        <taxon>Bacillota</taxon>
        <taxon>Clostridia</taxon>
        <taxon>Eubacteriales</taxon>
        <taxon>Clostridiaceae</taxon>
        <taxon>Clostridium</taxon>
    </lineage>
</organism>
<evidence type="ECO:0000256" key="3">
    <source>
        <dbReference type="ARBA" id="ARBA00022989"/>
    </source>
</evidence>
<keyword evidence="3 6" id="KW-1133">Transmembrane helix</keyword>
<evidence type="ECO:0000256" key="5">
    <source>
        <dbReference type="SAM" id="MobiDB-lite"/>
    </source>
</evidence>
<gene>
    <name evidence="8" type="ORF">CLLI_19760</name>
</gene>
<dbReference type="InterPro" id="IPR010432">
    <property type="entry name" value="RDD"/>
</dbReference>
<evidence type="ECO:0000256" key="2">
    <source>
        <dbReference type="ARBA" id="ARBA00022692"/>
    </source>
</evidence>
<keyword evidence="4 6" id="KW-0472">Membrane</keyword>
<protein>
    <submittedName>
        <fullName evidence="8">RDD family protein</fullName>
    </submittedName>
</protein>
<keyword evidence="9" id="KW-1185">Reference proteome</keyword>
<sequence>MSEENHEIKNEEVENNIAKENLKAAGENSDSIEEAHKKETKGVSFKNSFMAILIDTIVVTGISLVGLLIFNRVILKLLGLKIVSEYKGSVLLIIFIIVSMLYTSIMESKNGNTIGKKYRDLRVEKIEK</sequence>
<dbReference type="Pfam" id="PF06271">
    <property type="entry name" value="RDD"/>
    <property type="match status" value="1"/>
</dbReference>
<keyword evidence="2 6" id="KW-0812">Transmembrane</keyword>
<dbReference type="EMBL" id="PVXO01000052">
    <property type="protein sequence ID" value="PRR78056.1"/>
    <property type="molecule type" value="Genomic_DNA"/>
</dbReference>
<comment type="caution">
    <text evidence="8">The sequence shown here is derived from an EMBL/GenBank/DDBJ whole genome shotgun (WGS) entry which is preliminary data.</text>
</comment>
<feature type="region of interest" description="Disordered" evidence="5">
    <location>
        <begin position="1"/>
        <end position="40"/>
    </location>
</feature>
<evidence type="ECO:0000256" key="4">
    <source>
        <dbReference type="ARBA" id="ARBA00023136"/>
    </source>
</evidence>
<accession>A0A2T0B2G6</accession>
<evidence type="ECO:0000259" key="7">
    <source>
        <dbReference type="Pfam" id="PF06271"/>
    </source>
</evidence>
<dbReference type="Proteomes" id="UP000239706">
    <property type="component" value="Unassembled WGS sequence"/>
</dbReference>
<feature type="domain" description="RDD" evidence="7">
    <location>
        <begin position="49"/>
        <end position="125"/>
    </location>
</feature>
<dbReference type="GO" id="GO:0016020">
    <property type="term" value="C:membrane"/>
    <property type="evidence" value="ECO:0007669"/>
    <property type="project" value="UniProtKB-SubCell"/>
</dbReference>
<evidence type="ECO:0000256" key="6">
    <source>
        <dbReference type="SAM" id="Phobius"/>
    </source>
</evidence>
<dbReference type="RefSeq" id="WP_170063699.1">
    <property type="nucleotide sequence ID" value="NZ_PVXO01000052.1"/>
</dbReference>